<dbReference type="NCBIfam" id="TIGR01451">
    <property type="entry name" value="B_ant_repeat"/>
    <property type="match status" value="1"/>
</dbReference>
<reference evidence="4" key="1">
    <citation type="journal article" date="2019" name="Int. J. Syst. Evol. Microbiol.">
        <title>The Global Catalogue of Microorganisms (GCM) 10K type strain sequencing project: providing services to taxonomists for standard genome sequencing and annotation.</title>
        <authorList>
            <consortium name="The Broad Institute Genomics Platform"/>
            <consortium name="The Broad Institute Genome Sequencing Center for Infectious Disease"/>
            <person name="Wu L."/>
            <person name="Ma J."/>
        </authorList>
    </citation>
    <scope>NUCLEOTIDE SEQUENCE [LARGE SCALE GENOMIC DNA]</scope>
    <source>
        <strain evidence="4">CCUG 55995</strain>
    </source>
</reference>
<protein>
    <recommendedName>
        <fullName evidence="2">DUF11 domain-containing protein</fullName>
    </recommendedName>
</protein>
<dbReference type="InterPro" id="IPR001434">
    <property type="entry name" value="OmcB-like_DUF11"/>
</dbReference>
<keyword evidence="4" id="KW-1185">Reference proteome</keyword>
<gene>
    <name evidence="3" type="ORF">ACFO0D_06010</name>
</gene>
<keyword evidence="1" id="KW-0732">Signal</keyword>
<evidence type="ECO:0000259" key="2">
    <source>
        <dbReference type="Pfam" id="PF01345"/>
    </source>
</evidence>
<sequence length="488" mass="50379">MKKSVTLSALLTLALSTGSAFAVNAPVTQTIGAPAGSTISNTASMDYVDDAATPATASSSEVKTTVERVPGISVTPDGTEAAPGQIRYGDGETNTPVLLEYLALNTGNQKDNFEIVLNPGTNFDASRAKVYVDANDNDVLDASERVAVTVTGDIEMEQDRKFWVEYSIPKGTAGGTLISINPAVTSLYDIIAEDSNNVGRIFTRHVHTIAMTAAPSKTITSPGTAVFANLFKNDGNTPVNASDLTFTTVNPGTGWTVQYSVNGGALYATPTLALQNTNGGVYAPGTEVELTTTVKAPGGLPRDATNTVKTSAYFTASGNSNLPLTDVYGDTQAAQASVANLSTVVKGRATVTKTGVNVSNGNAPIDGTTKVKPGDLLRYTITATNDGNSALFSVKVSDAIPTHTSFQALNVVNTQAGTLKYSLSGIDGSWSNTLSLAPGSQGKTLFVGVDTNGDGNVNGADSFAPNSTLTLTLDVKVNQFTAPAPQVP</sequence>
<comment type="caution">
    <text evidence="3">The sequence shown here is derived from an EMBL/GenBank/DDBJ whole genome shotgun (WGS) entry which is preliminary data.</text>
</comment>
<dbReference type="InterPro" id="IPR047589">
    <property type="entry name" value="DUF11_rpt"/>
</dbReference>
<feature type="signal peptide" evidence="1">
    <location>
        <begin position="1"/>
        <end position="22"/>
    </location>
</feature>
<dbReference type="Proteomes" id="UP001595952">
    <property type="component" value="Unassembled WGS sequence"/>
</dbReference>
<name>A0ABV9I7Q3_9DEIO</name>
<feature type="domain" description="DUF11" evidence="2">
    <location>
        <begin position="368"/>
        <end position="455"/>
    </location>
</feature>
<evidence type="ECO:0000313" key="4">
    <source>
        <dbReference type="Proteomes" id="UP001595952"/>
    </source>
</evidence>
<feature type="chain" id="PRO_5046477889" description="DUF11 domain-containing protein" evidence="1">
    <location>
        <begin position="23"/>
        <end position="488"/>
    </location>
</feature>
<organism evidence="3 4">
    <name type="scientific">Deinococcus hohokamensis</name>
    <dbReference type="NCBI Taxonomy" id="309883"/>
    <lineage>
        <taxon>Bacteria</taxon>
        <taxon>Thermotogati</taxon>
        <taxon>Deinococcota</taxon>
        <taxon>Deinococci</taxon>
        <taxon>Deinococcales</taxon>
        <taxon>Deinococcaceae</taxon>
        <taxon>Deinococcus</taxon>
    </lineage>
</organism>
<accession>A0ABV9I7Q3</accession>
<proteinExistence type="predicted"/>
<dbReference type="RefSeq" id="WP_380060918.1">
    <property type="nucleotide sequence ID" value="NZ_JBHSEI010000002.1"/>
</dbReference>
<dbReference type="EMBL" id="JBHSEI010000002">
    <property type="protein sequence ID" value="MFC4637891.1"/>
    <property type="molecule type" value="Genomic_DNA"/>
</dbReference>
<evidence type="ECO:0000256" key="1">
    <source>
        <dbReference type="SAM" id="SignalP"/>
    </source>
</evidence>
<evidence type="ECO:0000313" key="3">
    <source>
        <dbReference type="EMBL" id="MFC4637891.1"/>
    </source>
</evidence>
<dbReference type="Pfam" id="PF01345">
    <property type="entry name" value="DUF11"/>
    <property type="match status" value="1"/>
</dbReference>